<evidence type="ECO:0000313" key="3">
    <source>
        <dbReference type="Proteomes" id="UP000240010"/>
    </source>
</evidence>
<dbReference type="AlphaFoldDB" id="A0A2S6HI60"/>
<dbReference type="RefSeq" id="WP_006890424.1">
    <property type="nucleotide sequence ID" value="NZ_PTIZ01000002.1"/>
</dbReference>
<dbReference type="Pfam" id="PF01973">
    <property type="entry name" value="MptE-like"/>
    <property type="match status" value="1"/>
</dbReference>
<dbReference type="InterPro" id="IPR002826">
    <property type="entry name" value="MptE-like"/>
</dbReference>
<name>A0A2S6HI60_9GAMM</name>
<proteinExistence type="predicted"/>
<evidence type="ECO:0000313" key="2">
    <source>
        <dbReference type="EMBL" id="PPK77136.1"/>
    </source>
</evidence>
<comment type="caution">
    <text evidence="2">The sequence shown here is derived from an EMBL/GenBank/DDBJ whole genome shotgun (WGS) entry which is preliminary data.</text>
</comment>
<organism evidence="2 3">
    <name type="scientific">Methylobacter tundripaludum</name>
    <dbReference type="NCBI Taxonomy" id="173365"/>
    <lineage>
        <taxon>Bacteria</taxon>
        <taxon>Pseudomonadati</taxon>
        <taxon>Pseudomonadota</taxon>
        <taxon>Gammaproteobacteria</taxon>
        <taxon>Methylococcales</taxon>
        <taxon>Methylococcaceae</taxon>
        <taxon>Methylobacter</taxon>
    </lineage>
</organism>
<reference evidence="2 3" key="1">
    <citation type="submission" date="2018-02" db="EMBL/GenBank/DDBJ databases">
        <title>Subsurface microbial communities from deep shales in Ohio and West Virginia, USA.</title>
        <authorList>
            <person name="Wrighton K."/>
        </authorList>
    </citation>
    <scope>NUCLEOTIDE SEQUENCE [LARGE SCALE GENOMIC DNA]</scope>
    <source>
        <strain evidence="2 3">OWC-DMM</strain>
    </source>
</reference>
<accession>A0A2S6HI60</accession>
<feature type="domain" description="6-hydroxymethylpterin diphosphokinase MptE-like" evidence="1">
    <location>
        <begin position="36"/>
        <end position="114"/>
    </location>
</feature>
<sequence>MMSHHGVSPEFQGIMDEITSIGLDWHSETLVENSKRNKPFIAKSIKDIASPQQKKAESAIIISAGPSLYKNNILARIKDSGYEGSIVAIDGSYVRCLKAGLIPDYVLTLDPHPTRIVRWFGDPDFESNLKGDDYFSRQDLDIAFRNNSNEENRRNIELVNRHGKDQKLVICSSAPMNVVERTEAVGFDAYWWAPLVDNPGSPGSLTRAMVNETKLPAMNTGGTVGTAAWVFALTALKIPRIAVVGMDLGYYKADTGYQLTQTYGPLKDKVGEDNLKDVFPEFTYPDTDEVFYTDPTYYWYRCNILDLLAASKSTLYNCTGGGTLFGDGVVCVGIDEFCAGF</sequence>
<dbReference type="EMBL" id="PTIZ01000002">
    <property type="protein sequence ID" value="PPK77136.1"/>
    <property type="molecule type" value="Genomic_DNA"/>
</dbReference>
<protein>
    <submittedName>
        <fullName evidence="2">Uncharacterized protein DUF115</fullName>
    </submittedName>
</protein>
<dbReference type="Proteomes" id="UP000240010">
    <property type="component" value="Unassembled WGS sequence"/>
</dbReference>
<gene>
    <name evidence="2" type="ORF">B0F87_102243</name>
</gene>
<evidence type="ECO:0000259" key="1">
    <source>
        <dbReference type="Pfam" id="PF01973"/>
    </source>
</evidence>